<dbReference type="EMBL" id="KQ030658">
    <property type="protein sequence ID" value="KJZ69991.1"/>
    <property type="molecule type" value="Genomic_DNA"/>
</dbReference>
<feature type="compositionally biased region" description="Basic and acidic residues" evidence="1">
    <location>
        <begin position="300"/>
        <end position="314"/>
    </location>
</feature>
<feature type="compositionally biased region" description="Basic residues" evidence="1">
    <location>
        <begin position="462"/>
        <end position="477"/>
    </location>
</feature>
<sequence>MADTIRGDGLFTAHNALTALVQDQQRLDRARERFSQSPPSYRSYPSGTPTRSQSPNPPSEEEQVREARKWQLKREYKSSMPYNQFHDQVRDERRCILETRHPNLSDHASWLPGPNTGKCAVENVKRRWIEQGIWKDEWNSDDEPGGRWKHEEPLGLESESETDSEAEPKLTPILGMRRQEAKSRRPKSDDEMRRIAARRIIRHREREASRPYHQFIYQLSEARQRIQDKSRVGRASPDDSADINTKAYDKVKDAWIKRGLWDRRWGVLPGMSWKHEHPFEELMANDAAFVQANRLVENSHREADVQEAPPRRSFPEPSQAPAPVARQKLPTPTDPASLHNGNQGPSPRAPRTRCRRTPSAAVQRPVLGGGETSGVRASLGPVNPPKVSKSPSIDSRRRPKPSGLGIPHQPSPTTGVPPRRSKRLQEKNHGTAIDPTGCANGYALKGTAVGGPKSGGSSKPRGISKTRRSTTKRRTSR</sequence>
<gene>
    <name evidence="2" type="ORF">HIM_10618</name>
</gene>
<feature type="region of interest" description="Disordered" evidence="1">
    <location>
        <begin position="300"/>
        <end position="477"/>
    </location>
</feature>
<dbReference type="OrthoDB" id="4926992at2759"/>
<evidence type="ECO:0000313" key="3">
    <source>
        <dbReference type="Proteomes" id="UP000054481"/>
    </source>
</evidence>
<keyword evidence="3" id="KW-1185">Reference proteome</keyword>
<feature type="compositionally biased region" description="Basic and acidic residues" evidence="1">
    <location>
        <begin position="25"/>
        <end position="34"/>
    </location>
</feature>
<dbReference type="Proteomes" id="UP000054481">
    <property type="component" value="Unassembled WGS sequence"/>
</dbReference>
<feature type="region of interest" description="Disordered" evidence="1">
    <location>
        <begin position="23"/>
        <end position="68"/>
    </location>
</feature>
<reference evidence="2 3" key="1">
    <citation type="journal article" date="2014" name="Genome Biol. Evol.">
        <title>Comparative genomics and transcriptomics analyses reveal divergent lifestyle features of nematode endoparasitic fungus Hirsutella minnesotensis.</title>
        <authorList>
            <person name="Lai Y."/>
            <person name="Liu K."/>
            <person name="Zhang X."/>
            <person name="Zhang X."/>
            <person name="Li K."/>
            <person name="Wang N."/>
            <person name="Shu C."/>
            <person name="Wu Y."/>
            <person name="Wang C."/>
            <person name="Bushley K.E."/>
            <person name="Xiang M."/>
            <person name="Liu X."/>
        </authorList>
    </citation>
    <scope>NUCLEOTIDE SEQUENCE [LARGE SCALE GENOMIC DNA]</scope>
    <source>
        <strain evidence="2 3">3608</strain>
    </source>
</reference>
<accession>A0A0F7ZFZ3</accession>
<evidence type="ECO:0000313" key="2">
    <source>
        <dbReference type="EMBL" id="KJZ69991.1"/>
    </source>
</evidence>
<feature type="compositionally biased region" description="Basic and acidic residues" evidence="1">
    <location>
        <begin position="137"/>
        <end position="153"/>
    </location>
</feature>
<name>A0A0F7ZFZ3_9HYPO</name>
<protein>
    <submittedName>
        <fullName evidence="2">Uncharacterized protein</fullName>
    </submittedName>
</protein>
<dbReference type="AlphaFoldDB" id="A0A0F7ZFZ3"/>
<feature type="region of interest" description="Disordered" evidence="1">
    <location>
        <begin position="137"/>
        <end position="169"/>
    </location>
</feature>
<proteinExistence type="predicted"/>
<feature type="compositionally biased region" description="Low complexity" evidence="1">
    <location>
        <begin position="35"/>
        <end position="46"/>
    </location>
</feature>
<evidence type="ECO:0000256" key="1">
    <source>
        <dbReference type="SAM" id="MobiDB-lite"/>
    </source>
</evidence>
<organism evidence="2 3">
    <name type="scientific">Hirsutella minnesotensis 3608</name>
    <dbReference type="NCBI Taxonomy" id="1043627"/>
    <lineage>
        <taxon>Eukaryota</taxon>
        <taxon>Fungi</taxon>
        <taxon>Dikarya</taxon>
        <taxon>Ascomycota</taxon>
        <taxon>Pezizomycotina</taxon>
        <taxon>Sordariomycetes</taxon>
        <taxon>Hypocreomycetidae</taxon>
        <taxon>Hypocreales</taxon>
        <taxon>Ophiocordycipitaceae</taxon>
        <taxon>Hirsutella</taxon>
    </lineage>
</organism>